<reference evidence="2" key="1">
    <citation type="journal article" date="2023" name="Front. Plant Sci.">
        <title>Chromosomal-level genome assembly of Melastoma candidum provides insights into trichome evolution.</title>
        <authorList>
            <person name="Zhong Y."/>
            <person name="Wu W."/>
            <person name="Sun C."/>
            <person name="Zou P."/>
            <person name="Liu Y."/>
            <person name="Dai S."/>
            <person name="Zhou R."/>
        </authorList>
    </citation>
    <scope>NUCLEOTIDE SEQUENCE [LARGE SCALE GENOMIC DNA]</scope>
</reference>
<name>A0ACB9M4K2_9MYRT</name>
<evidence type="ECO:0000313" key="1">
    <source>
        <dbReference type="EMBL" id="KAI4319092.1"/>
    </source>
</evidence>
<comment type="caution">
    <text evidence="1">The sequence shown here is derived from an EMBL/GenBank/DDBJ whole genome shotgun (WGS) entry which is preliminary data.</text>
</comment>
<gene>
    <name evidence="1" type="ORF">MLD38_032735</name>
</gene>
<organism evidence="1 2">
    <name type="scientific">Melastoma candidum</name>
    <dbReference type="NCBI Taxonomy" id="119954"/>
    <lineage>
        <taxon>Eukaryota</taxon>
        <taxon>Viridiplantae</taxon>
        <taxon>Streptophyta</taxon>
        <taxon>Embryophyta</taxon>
        <taxon>Tracheophyta</taxon>
        <taxon>Spermatophyta</taxon>
        <taxon>Magnoliopsida</taxon>
        <taxon>eudicotyledons</taxon>
        <taxon>Gunneridae</taxon>
        <taxon>Pentapetalae</taxon>
        <taxon>rosids</taxon>
        <taxon>malvids</taxon>
        <taxon>Myrtales</taxon>
        <taxon>Melastomataceae</taxon>
        <taxon>Melastomatoideae</taxon>
        <taxon>Melastomateae</taxon>
        <taxon>Melastoma</taxon>
    </lineage>
</organism>
<proteinExistence type="predicted"/>
<sequence>MFETSVEGRETTTAVDEALSFSTFIALIKLPVPESVASSLPSAEGSQDVLHEDPTDFGSNKAIFSFFSSFPSFSLDGFSTLVCARPCLSGFGTSASSAASDFKLSTFLL</sequence>
<accession>A0ACB9M4K2</accession>
<keyword evidence="2" id="KW-1185">Reference proteome</keyword>
<dbReference type="Proteomes" id="UP001057402">
    <property type="component" value="Chromosome 10"/>
</dbReference>
<dbReference type="EMBL" id="CM042889">
    <property type="protein sequence ID" value="KAI4319092.1"/>
    <property type="molecule type" value="Genomic_DNA"/>
</dbReference>
<protein>
    <submittedName>
        <fullName evidence="1">Uncharacterized protein</fullName>
    </submittedName>
</protein>
<evidence type="ECO:0000313" key="2">
    <source>
        <dbReference type="Proteomes" id="UP001057402"/>
    </source>
</evidence>